<proteinExistence type="predicted"/>
<keyword evidence="1" id="KW-0436">Ligase</keyword>
<dbReference type="InterPro" id="IPR050580">
    <property type="entry name" value="2H_phosphoesterase_YjcG-like"/>
</dbReference>
<dbReference type="AlphaFoldDB" id="A0A9X1RWK4"/>
<dbReference type="Proteomes" id="UP001139414">
    <property type="component" value="Unassembled WGS sequence"/>
</dbReference>
<accession>A0A9X1RWK4</accession>
<protein>
    <submittedName>
        <fullName evidence="1">2'-5' RNA ligase family protein</fullName>
    </submittedName>
</protein>
<dbReference type="PANTHER" id="PTHR40037">
    <property type="entry name" value="PHOSPHOESTERASE YJCG-RELATED"/>
    <property type="match status" value="1"/>
</dbReference>
<dbReference type="RefSeq" id="WP_229336999.1">
    <property type="nucleotide sequence ID" value="NZ_JAJBZG010000001.1"/>
</dbReference>
<dbReference type="SUPFAM" id="SSF55144">
    <property type="entry name" value="LigT-like"/>
    <property type="match status" value="1"/>
</dbReference>
<gene>
    <name evidence="1" type="ORF">LGQ90_00450</name>
</gene>
<dbReference type="InterPro" id="IPR009097">
    <property type="entry name" value="Cyclic_Pdiesterase"/>
</dbReference>
<evidence type="ECO:0000313" key="1">
    <source>
        <dbReference type="EMBL" id="MCB7479720.1"/>
    </source>
</evidence>
<dbReference type="EMBL" id="JAJBZG010000001">
    <property type="protein sequence ID" value="MCB7479720.1"/>
    <property type="molecule type" value="Genomic_DNA"/>
</dbReference>
<sequence>MSHQKHPLYFIAILPPENIKSEIKAFKEKIKQEHDVKHALKLPAHITIQIPFRFDEENEAILLENIKTFSNKIVPFKVELDGFGRFSKNVIFVNVSDHQHLIKLHFELQETLRSFIPLKNHEISSKIHPHLTIAVRDLKRSNFLPIWNEFENKEYKNSFTAKNLVLLKHNGHHWDIIKSFEFKTS</sequence>
<keyword evidence="2" id="KW-1185">Reference proteome</keyword>
<evidence type="ECO:0000313" key="2">
    <source>
        <dbReference type="Proteomes" id="UP001139414"/>
    </source>
</evidence>
<dbReference type="GO" id="GO:0016874">
    <property type="term" value="F:ligase activity"/>
    <property type="evidence" value="ECO:0007669"/>
    <property type="project" value="UniProtKB-KW"/>
</dbReference>
<dbReference type="Gene3D" id="3.90.1140.10">
    <property type="entry name" value="Cyclic phosphodiesterase"/>
    <property type="match status" value="1"/>
</dbReference>
<dbReference type="PANTHER" id="PTHR40037:SF1">
    <property type="entry name" value="PHOSPHOESTERASE SAOUHSC_00951-RELATED"/>
    <property type="match status" value="1"/>
</dbReference>
<organism evidence="1 2">
    <name type="scientific">Christiangramia sediminis</name>
    <dbReference type="NCBI Taxonomy" id="2881336"/>
    <lineage>
        <taxon>Bacteria</taxon>
        <taxon>Pseudomonadati</taxon>
        <taxon>Bacteroidota</taxon>
        <taxon>Flavobacteriia</taxon>
        <taxon>Flavobacteriales</taxon>
        <taxon>Flavobacteriaceae</taxon>
        <taxon>Christiangramia</taxon>
    </lineage>
</organism>
<reference evidence="1" key="1">
    <citation type="submission" date="2021-10" db="EMBL/GenBank/DDBJ databases">
        <title>Gramella sp. ASW11-100T, isolated from marine sediment.</title>
        <authorList>
            <person name="Xia C."/>
        </authorList>
    </citation>
    <scope>NUCLEOTIDE SEQUENCE</scope>
    <source>
        <strain evidence="1">ASW11-100</strain>
    </source>
</reference>
<name>A0A9X1RWK4_9FLAO</name>
<comment type="caution">
    <text evidence="1">The sequence shown here is derived from an EMBL/GenBank/DDBJ whole genome shotgun (WGS) entry which is preliminary data.</text>
</comment>
<dbReference type="Pfam" id="PF13563">
    <property type="entry name" value="2_5_RNA_ligase2"/>
    <property type="match status" value="1"/>
</dbReference>